<gene>
    <name evidence="2" type="ORF">WUBG_14020</name>
</gene>
<feature type="compositionally biased region" description="Polar residues" evidence="1">
    <location>
        <begin position="41"/>
        <end position="53"/>
    </location>
</feature>
<comment type="caution">
    <text evidence="2">The sequence shown here is derived from an EMBL/GenBank/DDBJ whole genome shotgun (WGS) entry which is preliminary data.</text>
</comment>
<accession>J9DZ65</accession>
<evidence type="ECO:0000256" key="1">
    <source>
        <dbReference type="SAM" id="MobiDB-lite"/>
    </source>
</evidence>
<dbReference type="AlphaFoldDB" id="J9DZ65"/>
<dbReference type="EMBL" id="ADBV01011139">
    <property type="protein sequence ID" value="EJW75073.1"/>
    <property type="molecule type" value="Genomic_DNA"/>
</dbReference>
<organism evidence="2 3">
    <name type="scientific">Wuchereria bancrofti</name>
    <dbReference type="NCBI Taxonomy" id="6293"/>
    <lineage>
        <taxon>Eukaryota</taxon>
        <taxon>Metazoa</taxon>
        <taxon>Ecdysozoa</taxon>
        <taxon>Nematoda</taxon>
        <taxon>Chromadorea</taxon>
        <taxon>Rhabditida</taxon>
        <taxon>Spirurina</taxon>
        <taxon>Spiruromorpha</taxon>
        <taxon>Filarioidea</taxon>
        <taxon>Onchocercidae</taxon>
        <taxon>Wuchereria</taxon>
    </lineage>
</organism>
<feature type="region of interest" description="Disordered" evidence="1">
    <location>
        <begin position="26"/>
        <end position="53"/>
    </location>
</feature>
<evidence type="ECO:0000313" key="2">
    <source>
        <dbReference type="EMBL" id="EJW75073.1"/>
    </source>
</evidence>
<evidence type="ECO:0000313" key="3">
    <source>
        <dbReference type="Proteomes" id="UP000004810"/>
    </source>
</evidence>
<dbReference type="Proteomes" id="UP000004810">
    <property type="component" value="Unassembled WGS sequence"/>
</dbReference>
<proteinExistence type="predicted"/>
<sequence length="124" mass="14281">MNSIFKKHSHKKQVDIVINTEIFTRKQKGQDGPLRHEEDYSFSNQNPTEGDVNIGSQYVDTIKHLCSGSRGQKKHMLILNSHLLNSFEKNLKKKIAQTDPSLPHYLCPFWHLSSHHPANKHQTA</sequence>
<name>J9DZ65_WUCBA</name>
<reference evidence="3" key="1">
    <citation type="submission" date="2012-08" db="EMBL/GenBank/DDBJ databases">
        <title>The Genome Sequence of Wuchereria bancrofti.</title>
        <authorList>
            <person name="Nutman T.B."/>
            <person name="Fink D.L."/>
            <person name="Russ C."/>
            <person name="Young S."/>
            <person name="Zeng Q."/>
            <person name="Koehrsen M."/>
            <person name="Alvarado L."/>
            <person name="Berlin A."/>
            <person name="Chapman S.B."/>
            <person name="Chen Z."/>
            <person name="Freedman E."/>
            <person name="Gellesch M."/>
            <person name="Goldberg J."/>
            <person name="Griggs A."/>
            <person name="Gujja S."/>
            <person name="Heilman E.R."/>
            <person name="Heiman D."/>
            <person name="Hepburn T."/>
            <person name="Howarth C."/>
            <person name="Jen D."/>
            <person name="Larson L."/>
            <person name="Lewis B."/>
            <person name="Mehta T."/>
            <person name="Park D."/>
            <person name="Pearson M."/>
            <person name="Roberts A."/>
            <person name="Saif S."/>
            <person name="Shea T."/>
            <person name="Shenoy N."/>
            <person name="Sisk P."/>
            <person name="Stolte C."/>
            <person name="Sykes S."/>
            <person name="Walk T."/>
            <person name="White J."/>
            <person name="Yandava C."/>
            <person name="Haas B."/>
            <person name="Henn M.R."/>
            <person name="Nusbaum C."/>
            <person name="Birren B."/>
        </authorList>
    </citation>
    <scope>NUCLEOTIDE SEQUENCE [LARGE SCALE GENOMIC DNA]</scope>
    <source>
        <strain evidence="3">NA</strain>
    </source>
</reference>
<protein>
    <submittedName>
        <fullName evidence="2">Uncharacterized protein</fullName>
    </submittedName>
</protein>